<dbReference type="EMBL" id="FOSZ01000002">
    <property type="protein sequence ID" value="SFK82611.1"/>
    <property type="molecule type" value="Genomic_DNA"/>
</dbReference>
<evidence type="ECO:0000256" key="1">
    <source>
        <dbReference type="SAM" id="MobiDB-lite"/>
    </source>
</evidence>
<keyword evidence="4" id="KW-1185">Reference proteome</keyword>
<sequence length="173" mass="18751">MADKNAYTGEIRLFGFSFTPLNWARCDGQLLDISNNQELFSLLGTQFGGDGRRTFGLPDLRGRVAVHQGSGPGLGRYEMGQKSGMEMVQLTEREMPSHTHAPQSSDQPGNKQTPSGGVSADENHSGFALYGTTPDGVMQETTSAGGNMAHNNMQPYTVANYCICLKGIYPNRQ</sequence>
<proteinExistence type="predicted"/>
<dbReference type="RefSeq" id="WP_093322273.1">
    <property type="nucleotide sequence ID" value="NZ_FOSZ01000002.1"/>
</dbReference>
<evidence type="ECO:0000313" key="3">
    <source>
        <dbReference type="EMBL" id="SFK82611.1"/>
    </source>
</evidence>
<dbReference type="InterPro" id="IPR037053">
    <property type="entry name" value="Phage_tail_collar_dom_sf"/>
</dbReference>
<evidence type="ECO:0000313" key="4">
    <source>
        <dbReference type="Proteomes" id="UP000198851"/>
    </source>
</evidence>
<feature type="compositionally biased region" description="Polar residues" evidence="1">
    <location>
        <begin position="100"/>
        <end position="116"/>
    </location>
</feature>
<gene>
    <name evidence="3" type="ORF">SAMN04488036_102390</name>
</gene>
<dbReference type="OrthoDB" id="9810174at2"/>
<organism evidence="3 4">
    <name type="scientific">Shimia haliotis</name>
    <dbReference type="NCBI Taxonomy" id="1280847"/>
    <lineage>
        <taxon>Bacteria</taxon>
        <taxon>Pseudomonadati</taxon>
        <taxon>Pseudomonadota</taxon>
        <taxon>Alphaproteobacteria</taxon>
        <taxon>Rhodobacterales</taxon>
        <taxon>Roseobacteraceae</taxon>
    </lineage>
</organism>
<dbReference type="Pfam" id="PF07484">
    <property type="entry name" value="Collar"/>
    <property type="match status" value="1"/>
</dbReference>
<accession>A0A1I4CRP6</accession>
<name>A0A1I4CRP6_9RHOB</name>
<dbReference type="Proteomes" id="UP000198851">
    <property type="component" value="Unassembled WGS sequence"/>
</dbReference>
<dbReference type="SUPFAM" id="SSF88874">
    <property type="entry name" value="Receptor-binding domain of short tail fibre protein gp12"/>
    <property type="match status" value="1"/>
</dbReference>
<feature type="region of interest" description="Disordered" evidence="1">
    <location>
        <begin position="94"/>
        <end position="136"/>
    </location>
</feature>
<dbReference type="STRING" id="1280847.SAMN04488036_102390"/>
<feature type="domain" description="Phage tail collar" evidence="2">
    <location>
        <begin position="9"/>
        <end position="64"/>
    </location>
</feature>
<evidence type="ECO:0000259" key="2">
    <source>
        <dbReference type="Pfam" id="PF07484"/>
    </source>
</evidence>
<dbReference type="AlphaFoldDB" id="A0A1I4CRP6"/>
<dbReference type="InterPro" id="IPR011083">
    <property type="entry name" value="Phage_tail_collar_dom"/>
</dbReference>
<protein>
    <submittedName>
        <fullName evidence="3">Microcystin-dependent protein</fullName>
    </submittedName>
</protein>
<dbReference type="Gene3D" id="3.90.1340.10">
    <property type="entry name" value="Phage tail collar domain"/>
    <property type="match status" value="1"/>
</dbReference>
<reference evidence="4" key="1">
    <citation type="submission" date="2016-10" db="EMBL/GenBank/DDBJ databases">
        <authorList>
            <person name="Varghese N."/>
            <person name="Submissions S."/>
        </authorList>
    </citation>
    <scope>NUCLEOTIDE SEQUENCE [LARGE SCALE GENOMIC DNA]</scope>
    <source>
        <strain evidence="4">DSM 28453</strain>
    </source>
</reference>